<organism evidence="2 3">
    <name type="scientific">Daphnia magna</name>
    <dbReference type="NCBI Taxonomy" id="35525"/>
    <lineage>
        <taxon>Eukaryota</taxon>
        <taxon>Metazoa</taxon>
        <taxon>Ecdysozoa</taxon>
        <taxon>Arthropoda</taxon>
        <taxon>Crustacea</taxon>
        <taxon>Branchiopoda</taxon>
        <taxon>Diplostraca</taxon>
        <taxon>Cladocera</taxon>
        <taxon>Anomopoda</taxon>
        <taxon>Daphniidae</taxon>
        <taxon>Daphnia</taxon>
    </lineage>
</organism>
<keyword evidence="1" id="KW-0472">Membrane</keyword>
<dbReference type="EMBL" id="JAOYFB010000003">
    <property type="protein sequence ID" value="KAK4011653.1"/>
    <property type="molecule type" value="Genomic_DNA"/>
</dbReference>
<keyword evidence="3" id="KW-1185">Reference proteome</keyword>
<comment type="caution">
    <text evidence="2">The sequence shown here is derived from an EMBL/GenBank/DDBJ whole genome shotgun (WGS) entry which is preliminary data.</text>
</comment>
<protein>
    <submittedName>
        <fullName evidence="2">Uncharacterized protein</fullName>
    </submittedName>
</protein>
<keyword evidence="1" id="KW-0812">Transmembrane</keyword>
<keyword evidence="1" id="KW-1133">Transmembrane helix</keyword>
<proteinExistence type="predicted"/>
<name>A0ABQ9ZFE3_9CRUS</name>
<feature type="transmembrane region" description="Helical" evidence="1">
    <location>
        <begin position="227"/>
        <end position="250"/>
    </location>
</feature>
<dbReference type="Proteomes" id="UP001234178">
    <property type="component" value="Unassembled WGS sequence"/>
</dbReference>
<accession>A0ABQ9ZFE3</accession>
<reference evidence="2 3" key="1">
    <citation type="journal article" date="2023" name="Nucleic Acids Res.">
        <title>The hologenome of Daphnia magna reveals possible DNA methylation and microbiome-mediated evolution of the host genome.</title>
        <authorList>
            <person name="Chaturvedi A."/>
            <person name="Li X."/>
            <person name="Dhandapani V."/>
            <person name="Marshall H."/>
            <person name="Kissane S."/>
            <person name="Cuenca-Cambronero M."/>
            <person name="Asole G."/>
            <person name="Calvet F."/>
            <person name="Ruiz-Romero M."/>
            <person name="Marangio P."/>
            <person name="Guigo R."/>
            <person name="Rago D."/>
            <person name="Mirbahai L."/>
            <person name="Eastwood N."/>
            <person name="Colbourne J.K."/>
            <person name="Zhou J."/>
            <person name="Mallon E."/>
            <person name="Orsini L."/>
        </authorList>
    </citation>
    <scope>NUCLEOTIDE SEQUENCE [LARGE SCALE GENOMIC DNA]</scope>
    <source>
        <strain evidence="2">LRV0_1</strain>
    </source>
</reference>
<gene>
    <name evidence="2" type="ORF">OUZ56_020768</name>
</gene>
<sequence>MQFENLLIASNYFRKSSQFCYDLFFRFLLATYRRALATYNPAREGSTVGDSGPTCPQEPLVGAPRATEDLVMVSHLAEIAEPRMRAIGQGGVASNRGGQKTPEATMLREKKLQAILIGESHKLLTFRNLQRAAVRSRLLQMLGQETADGRGVTGHNVLRGVGNWNRYVDVFGYLLFPNVAQQVSNKSTQHFLPLSSVVDLDVDEIFSSLSDFFVQAKDHALMGIPHALLFLFTGLLQLVFDGCGGFGWILGHGER</sequence>
<evidence type="ECO:0000256" key="1">
    <source>
        <dbReference type="SAM" id="Phobius"/>
    </source>
</evidence>
<evidence type="ECO:0000313" key="2">
    <source>
        <dbReference type="EMBL" id="KAK4011653.1"/>
    </source>
</evidence>
<evidence type="ECO:0000313" key="3">
    <source>
        <dbReference type="Proteomes" id="UP001234178"/>
    </source>
</evidence>